<keyword evidence="2" id="KW-1185">Reference proteome</keyword>
<dbReference type="KEGG" id="dqu:106750330"/>
<gene>
    <name evidence="3 4 5 6" type="primary">LOC106750330</name>
</gene>
<dbReference type="GeneID" id="106750330"/>
<dbReference type="RefSeq" id="XP_014486092.1">
    <property type="nucleotide sequence ID" value="XM_014630606.1"/>
</dbReference>
<dbReference type="OrthoDB" id="443524at2759"/>
<name>A0A6P3Y7U0_DINQU</name>
<dbReference type="Pfam" id="PF08368">
    <property type="entry name" value="FAST_2"/>
    <property type="match status" value="1"/>
</dbReference>
<feature type="domain" description="FAST kinase-like protein subdomain 2" evidence="1">
    <location>
        <begin position="453"/>
        <end position="532"/>
    </location>
</feature>
<evidence type="ECO:0000259" key="1">
    <source>
        <dbReference type="Pfam" id="PF08368"/>
    </source>
</evidence>
<accession>A0A6P3Y7U0</accession>
<evidence type="ECO:0000313" key="5">
    <source>
        <dbReference type="RefSeq" id="XP_014486091.1"/>
    </source>
</evidence>
<evidence type="ECO:0000313" key="2">
    <source>
        <dbReference type="Proteomes" id="UP000515204"/>
    </source>
</evidence>
<dbReference type="RefSeq" id="XP_014486089.1">
    <property type="nucleotide sequence ID" value="XM_014630603.1"/>
</dbReference>
<evidence type="ECO:0000313" key="3">
    <source>
        <dbReference type="RefSeq" id="XP_014486089.1"/>
    </source>
</evidence>
<dbReference type="RefSeq" id="XP_014486091.1">
    <property type="nucleotide sequence ID" value="XM_014630605.1"/>
</dbReference>
<dbReference type="Proteomes" id="UP000515204">
    <property type="component" value="Unplaced"/>
</dbReference>
<organism evidence="2 3">
    <name type="scientific">Dinoponera quadriceps</name>
    <name type="common">South American ant</name>
    <dbReference type="NCBI Taxonomy" id="609295"/>
    <lineage>
        <taxon>Eukaryota</taxon>
        <taxon>Metazoa</taxon>
        <taxon>Ecdysozoa</taxon>
        <taxon>Arthropoda</taxon>
        <taxon>Hexapoda</taxon>
        <taxon>Insecta</taxon>
        <taxon>Pterygota</taxon>
        <taxon>Neoptera</taxon>
        <taxon>Endopterygota</taxon>
        <taxon>Hymenoptera</taxon>
        <taxon>Apocrita</taxon>
        <taxon>Aculeata</taxon>
        <taxon>Formicoidea</taxon>
        <taxon>Formicidae</taxon>
        <taxon>Ponerinae</taxon>
        <taxon>Ponerini</taxon>
        <taxon>Dinoponera</taxon>
    </lineage>
</organism>
<sequence length="630" mass="72064">MEKALKRLLRVYPVARNWMALSNYTAPLQSVQNASQMYSTNLSDYSQMEDITKLSARRNAFNTTRIIQEPEKILEAAATDYINMTLHDAVNMLTMLFRASRRTKSMCHIESHMGFVRLCEVLNRGMRTMKLQDVIECLKVLTYFQTCSNSFLMQSLLQMIRTNVNEMSLHDIIFTTFLLNKIETTPLRDALLIALPLVFEVQLPTKLDTDDVTLLIWSLRFVSEHNVQNQDVLEIILKSLYNHEDTLDTQMARSIFYSLCHLSDLSPTAHKLLFNVQDILASSAKEINVGDITKILEKLSSAAVSREQPSIFYNETHVDTLVNSALSSDVDFAKGIFILKSLNDLNHMHMPLLEYLAGKCFENSSLLKGASYNKISTFLEGFINADYKPVFWDTIKDAILENIETDKRFFNRSFIRFALHLIALDCYSTNLLRKVFSINVRLNEPMKNVYAREMLLLYQSVKALYPTYDGPWPQQDLLEYANTIKLTPPAHSLKPALERALGGPQYAHHNLKTRLGHHIDHVIVMRKGGYPIAINTETNISSISKIAYVEDIQTPSESQMIFIFNLPDSAYAVNSQRLKSTWALKIKSAETLTNSNTIGINSNSWMKLPEYERVPYLMQAIKLKCEVSMN</sequence>
<dbReference type="AlphaFoldDB" id="A0A6P3Y7U0"/>
<dbReference type="InterPro" id="IPR013579">
    <property type="entry name" value="FAST_2"/>
</dbReference>
<protein>
    <submittedName>
        <fullName evidence="3 4">Uncharacterized protein LOC106750330</fullName>
    </submittedName>
</protein>
<evidence type="ECO:0000313" key="4">
    <source>
        <dbReference type="RefSeq" id="XP_014486090.1"/>
    </source>
</evidence>
<dbReference type="RefSeq" id="XP_014486090.1">
    <property type="nucleotide sequence ID" value="XM_014630604.1"/>
</dbReference>
<evidence type="ECO:0000313" key="6">
    <source>
        <dbReference type="RefSeq" id="XP_014486092.1"/>
    </source>
</evidence>
<reference evidence="3 4" key="1">
    <citation type="submission" date="2025-04" db="UniProtKB">
        <authorList>
            <consortium name="RefSeq"/>
        </authorList>
    </citation>
    <scope>IDENTIFICATION</scope>
</reference>
<proteinExistence type="predicted"/>